<comment type="function">
    <text evidence="7">This protein is part of the stalk that links CF(0) to CF(1). It either transmits conformational changes from CF(0) to CF(1) or is implicated in proton conduction.</text>
</comment>
<reference evidence="8" key="1">
    <citation type="journal article" date="2019" name="PLoS Negl. Trop. Dis.">
        <title>Revisiting the worldwide diversity of Leptospira species in the environment.</title>
        <authorList>
            <person name="Vincent A.T."/>
            <person name="Schiettekatte O."/>
            <person name="Bourhy P."/>
            <person name="Veyrier F.J."/>
            <person name="Picardeau M."/>
        </authorList>
    </citation>
    <scope>NUCLEOTIDE SEQUENCE [LARGE SCALE GENOMIC DNA]</scope>
    <source>
        <strain evidence="8">201702476</strain>
    </source>
</reference>
<evidence type="ECO:0000313" key="8">
    <source>
        <dbReference type="EMBL" id="TGL61282.1"/>
    </source>
</evidence>
<organism evidence="8 9">
    <name type="scientific">Leptospira ognonensis</name>
    <dbReference type="NCBI Taxonomy" id="2484945"/>
    <lineage>
        <taxon>Bacteria</taxon>
        <taxon>Pseudomonadati</taxon>
        <taxon>Spirochaetota</taxon>
        <taxon>Spirochaetia</taxon>
        <taxon>Leptospirales</taxon>
        <taxon>Leptospiraceae</taxon>
        <taxon>Leptospira</taxon>
    </lineage>
</organism>
<dbReference type="InterPro" id="IPR000711">
    <property type="entry name" value="ATPase_OSCP/dsu"/>
</dbReference>
<dbReference type="RefSeq" id="WP_135622922.1">
    <property type="nucleotide sequence ID" value="NZ_RQGD01000020.1"/>
</dbReference>
<evidence type="ECO:0000256" key="5">
    <source>
        <dbReference type="ARBA" id="ARBA00023136"/>
    </source>
</evidence>
<evidence type="ECO:0000313" key="9">
    <source>
        <dbReference type="Proteomes" id="UP000297693"/>
    </source>
</evidence>
<keyword evidence="4 7" id="KW-0406">Ion transport</keyword>
<evidence type="ECO:0000256" key="3">
    <source>
        <dbReference type="ARBA" id="ARBA00022781"/>
    </source>
</evidence>
<evidence type="ECO:0000256" key="4">
    <source>
        <dbReference type="ARBA" id="ARBA00023065"/>
    </source>
</evidence>
<sequence length="189" mass="21271">MSLSKVPKVYATALLELAVDANSVEATEEELTQIVSALSADESIRHYFLSPVVDPIEKEKAAFKALSGKTSEIVTNFISLVVRKSRYQFLPDIVEEFCAGVDKLKNRSSLRIISKDLLTPEQKDKIIKSLTANFKRDFRVHESIDAHLLGGFRLFVDDYLIDASIRYKLDGMEEALLQKKIPVGAMYEN</sequence>
<protein>
    <recommendedName>
        <fullName evidence="7">ATP synthase subunit delta</fullName>
    </recommendedName>
    <alternativeName>
        <fullName evidence="7">ATP synthase F(1) sector subunit delta</fullName>
    </alternativeName>
    <alternativeName>
        <fullName evidence="7">F-type ATPase subunit delta</fullName>
        <shortName evidence="7">F-ATPase subunit delta</shortName>
    </alternativeName>
</protein>
<dbReference type="PANTHER" id="PTHR11910">
    <property type="entry name" value="ATP SYNTHASE DELTA CHAIN"/>
    <property type="match status" value="1"/>
</dbReference>
<keyword evidence="6 7" id="KW-0066">ATP synthesis</keyword>
<dbReference type="GO" id="GO:0045259">
    <property type="term" value="C:proton-transporting ATP synthase complex"/>
    <property type="evidence" value="ECO:0007669"/>
    <property type="project" value="UniProtKB-KW"/>
</dbReference>
<dbReference type="SUPFAM" id="SSF47928">
    <property type="entry name" value="N-terminal domain of the delta subunit of the F1F0-ATP synthase"/>
    <property type="match status" value="1"/>
</dbReference>
<keyword evidence="9" id="KW-1185">Reference proteome</keyword>
<dbReference type="Pfam" id="PF00213">
    <property type="entry name" value="OSCP"/>
    <property type="match status" value="1"/>
</dbReference>
<accession>A0A4R9K531</accession>
<dbReference type="EMBL" id="RQGD01000020">
    <property type="protein sequence ID" value="TGL61282.1"/>
    <property type="molecule type" value="Genomic_DNA"/>
</dbReference>
<dbReference type="NCBIfam" id="TIGR01145">
    <property type="entry name" value="ATP_synt_delta"/>
    <property type="match status" value="1"/>
</dbReference>
<keyword evidence="7" id="KW-1003">Cell membrane</keyword>
<evidence type="ECO:0000256" key="6">
    <source>
        <dbReference type="ARBA" id="ARBA00023310"/>
    </source>
</evidence>
<comment type="subcellular location">
    <subcellularLocation>
        <location evidence="7">Cell membrane</location>
        <topology evidence="7">Peripheral membrane protein</topology>
    </subcellularLocation>
    <subcellularLocation>
        <location evidence="1">Membrane</location>
    </subcellularLocation>
</comment>
<comment type="similarity">
    <text evidence="7">Belongs to the ATPase delta chain family.</text>
</comment>
<evidence type="ECO:0000256" key="1">
    <source>
        <dbReference type="ARBA" id="ARBA00004370"/>
    </source>
</evidence>
<dbReference type="NCBIfam" id="NF009969">
    <property type="entry name" value="PRK13434.1"/>
    <property type="match status" value="1"/>
</dbReference>
<evidence type="ECO:0000256" key="2">
    <source>
        <dbReference type="ARBA" id="ARBA00022448"/>
    </source>
</evidence>
<keyword evidence="5 7" id="KW-0472">Membrane</keyword>
<gene>
    <name evidence="7 8" type="primary">atpH</name>
    <name evidence="8" type="ORF">EHQ58_05765</name>
</gene>
<evidence type="ECO:0000256" key="7">
    <source>
        <dbReference type="HAMAP-Rule" id="MF_01416"/>
    </source>
</evidence>
<keyword evidence="2 7" id="KW-0813">Transport</keyword>
<dbReference type="PRINTS" id="PR00125">
    <property type="entry name" value="ATPASEDELTA"/>
</dbReference>
<comment type="caution">
    <text evidence="8">The sequence shown here is derived from an EMBL/GenBank/DDBJ whole genome shotgun (WGS) entry which is preliminary data.</text>
</comment>
<dbReference type="AlphaFoldDB" id="A0A4R9K531"/>
<dbReference type="GO" id="GO:0046933">
    <property type="term" value="F:proton-transporting ATP synthase activity, rotational mechanism"/>
    <property type="evidence" value="ECO:0007669"/>
    <property type="project" value="UniProtKB-UniRule"/>
</dbReference>
<proteinExistence type="inferred from homology"/>
<comment type="function">
    <text evidence="7">F(1)F(0) ATP synthase produces ATP from ADP in the presence of a proton or sodium gradient. F-type ATPases consist of two structural domains, F(1) containing the extramembraneous catalytic core and F(0) containing the membrane proton channel, linked together by a central stalk and a peripheral stalk. During catalysis, ATP synthesis in the catalytic domain of F(1) is coupled via a rotary mechanism of the central stalk subunits to proton translocation.</text>
</comment>
<keyword evidence="7" id="KW-0139">CF(1)</keyword>
<dbReference type="GO" id="GO:0005886">
    <property type="term" value="C:plasma membrane"/>
    <property type="evidence" value="ECO:0007669"/>
    <property type="project" value="UniProtKB-SubCell"/>
</dbReference>
<keyword evidence="3 7" id="KW-0375">Hydrogen ion transport</keyword>
<dbReference type="Proteomes" id="UP000297693">
    <property type="component" value="Unassembled WGS sequence"/>
</dbReference>
<dbReference type="HAMAP" id="MF_01416">
    <property type="entry name" value="ATP_synth_delta_bact"/>
    <property type="match status" value="1"/>
</dbReference>
<dbReference type="OrthoDB" id="9802471at2"/>
<dbReference type="InterPro" id="IPR026015">
    <property type="entry name" value="ATP_synth_OSCP/delta_N_sf"/>
</dbReference>
<name>A0A4R9K531_9LEPT</name>
<dbReference type="Gene3D" id="1.10.520.20">
    <property type="entry name" value="N-terminal domain of the delta subunit of the F1F0-ATP synthase"/>
    <property type="match status" value="1"/>
</dbReference>